<dbReference type="GO" id="GO:0010181">
    <property type="term" value="F:FMN binding"/>
    <property type="evidence" value="ECO:0007669"/>
    <property type="project" value="InterPro"/>
</dbReference>
<dbReference type="AlphaFoldDB" id="A0A7W8BNX5"/>
<keyword evidence="4" id="KW-0408">Iron</keyword>
<comment type="similarity">
    <text evidence="1">Belongs to the complex I 51 kDa subunit family.</text>
</comment>
<dbReference type="InterPro" id="IPR001949">
    <property type="entry name" value="NADH-UbQ_OxRdtase_51kDa_CS"/>
</dbReference>
<evidence type="ECO:0000256" key="3">
    <source>
        <dbReference type="ARBA" id="ARBA00022723"/>
    </source>
</evidence>
<dbReference type="InterPro" id="IPR037225">
    <property type="entry name" value="Nuo51_FMN-bd_sf"/>
</dbReference>
<feature type="domain" description="NADH-ubiquinone oxidoreductase 51kDa subunit iron-sulphur binding" evidence="7">
    <location>
        <begin position="571"/>
        <end position="618"/>
    </location>
</feature>
<comment type="caution">
    <text evidence="8">The sequence shown here is derived from an EMBL/GenBank/DDBJ whole genome shotgun (WGS) entry which is preliminary data.</text>
</comment>
<dbReference type="Pfam" id="PF10589">
    <property type="entry name" value="NADH_4Fe-4S"/>
    <property type="match status" value="1"/>
</dbReference>
<feature type="compositionally biased region" description="Gly residues" evidence="6">
    <location>
        <begin position="178"/>
        <end position="189"/>
    </location>
</feature>
<dbReference type="PANTHER" id="PTHR43578:SF3">
    <property type="entry name" value="NADH-QUINONE OXIDOREDUCTASE SUBUNIT F"/>
    <property type="match status" value="1"/>
</dbReference>
<dbReference type="PANTHER" id="PTHR43578">
    <property type="entry name" value="NADH-QUINONE OXIDOREDUCTASE SUBUNIT F"/>
    <property type="match status" value="1"/>
</dbReference>
<dbReference type="InterPro" id="IPR019554">
    <property type="entry name" value="Soluble_ligand-bd"/>
</dbReference>
<evidence type="ECO:0000313" key="9">
    <source>
        <dbReference type="Proteomes" id="UP000568022"/>
    </source>
</evidence>
<proteinExistence type="inferred from homology"/>
<dbReference type="GO" id="GO:0008137">
    <property type="term" value="F:NADH dehydrogenase (ubiquinone) activity"/>
    <property type="evidence" value="ECO:0007669"/>
    <property type="project" value="InterPro"/>
</dbReference>
<dbReference type="Pfam" id="PF01257">
    <property type="entry name" value="2Fe-2S_thioredx"/>
    <property type="match status" value="1"/>
</dbReference>
<dbReference type="GO" id="GO:0051539">
    <property type="term" value="F:4 iron, 4 sulfur cluster binding"/>
    <property type="evidence" value="ECO:0007669"/>
    <property type="project" value="UniProtKB-KW"/>
</dbReference>
<dbReference type="PROSITE" id="PS00645">
    <property type="entry name" value="COMPLEX1_51K_2"/>
    <property type="match status" value="1"/>
</dbReference>
<dbReference type="Gene3D" id="3.40.50.11540">
    <property type="entry name" value="NADH-ubiquinone oxidoreductase 51kDa subunit"/>
    <property type="match status" value="1"/>
</dbReference>
<dbReference type="Pfam" id="PF01512">
    <property type="entry name" value="Complex1_51K"/>
    <property type="match status" value="1"/>
</dbReference>
<evidence type="ECO:0000256" key="5">
    <source>
        <dbReference type="ARBA" id="ARBA00023014"/>
    </source>
</evidence>
<keyword evidence="5" id="KW-0411">Iron-sulfur</keyword>
<feature type="region of interest" description="Disordered" evidence="6">
    <location>
        <begin position="229"/>
        <end position="248"/>
    </location>
</feature>
<keyword evidence="3" id="KW-0479">Metal-binding</keyword>
<dbReference type="SMART" id="SM00928">
    <property type="entry name" value="NADH_4Fe-4S"/>
    <property type="match status" value="1"/>
</dbReference>
<evidence type="ECO:0000256" key="1">
    <source>
        <dbReference type="ARBA" id="ARBA00007523"/>
    </source>
</evidence>
<dbReference type="SUPFAM" id="SSF142984">
    <property type="entry name" value="Nqo1 middle domain-like"/>
    <property type="match status" value="1"/>
</dbReference>
<dbReference type="Gene3D" id="3.10.20.600">
    <property type="match status" value="1"/>
</dbReference>
<dbReference type="Gene3D" id="6.10.250.1450">
    <property type="match status" value="1"/>
</dbReference>
<dbReference type="InterPro" id="IPR041921">
    <property type="entry name" value="NuoE_N"/>
</dbReference>
<dbReference type="SUPFAM" id="SSF142019">
    <property type="entry name" value="Nqo1 FMN-binding domain-like"/>
    <property type="match status" value="1"/>
</dbReference>
<keyword evidence="9" id="KW-1185">Reference proteome</keyword>
<dbReference type="GO" id="GO:0046872">
    <property type="term" value="F:metal ion binding"/>
    <property type="evidence" value="ECO:0007669"/>
    <property type="project" value="UniProtKB-KW"/>
</dbReference>
<dbReference type="Gene3D" id="3.40.30.10">
    <property type="entry name" value="Glutaredoxin"/>
    <property type="match status" value="1"/>
</dbReference>
<keyword evidence="2" id="KW-0004">4Fe-4S</keyword>
<evidence type="ECO:0000256" key="6">
    <source>
        <dbReference type="SAM" id="MobiDB-lite"/>
    </source>
</evidence>
<dbReference type="InterPro" id="IPR036249">
    <property type="entry name" value="Thioredoxin-like_sf"/>
</dbReference>
<evidence type="ECO:0000259" key="7">
    <source>
        <dbReference type="SMART" id="SM00928"/>
    </source>
</evidence>
<gene>
    <name evidence="8" type="ORF">FHS32_003034</name>
</gene>
<sequence length="655" mass="68541">MDLHFGDSKPTDEERAAVDALLGPPESSWEGADRSAADLRWARGGRAARDRRDLLLPGLHALNDRVGWISEGALDYLCRRLTVPPAEAYGVATFYAMFSVKPRPATVLHVCTDLACTAAGATRLCAAVETRLGPGSGVQVERSPCLGLCERAPAALVIRAGDDPARPAIEDEAVRTEGGAGGPAPGVEGGPSRSSAAGSGEGKGRRGRAVSRATAVCAPATIDTAVGTATAPENAPSEPPPAAAVPQAGDPTLTLLKRVGTADPASLDDYRAHGGYTALRRAFALGPAGVIREVTDSGLLGRGGAAFPTGRKWQATASQPDHPHYLVCNADESEPGTFKDRVLMEGDPYALVEAMTIAAYATGAHQGYLYLRGEYPRALHRMEHAITRARARGLLGDDILGQGYAFDIEIRRGAGAYICGEETALFNSLEGHRGEPRAKPPFPVEKGLFGKPTVENNVETLVNVLPVLTMGAPAYAAIGTKASTGPKLYCVSGSVARPGVYELPFGATLGELLTLAGVRDNLRAVLLGGAAGGFVRPDELAVPLTFEGTREAGTTLGSGVVMAFDDTVPLPRLLLRIAEFFRDESCGQCVPCRVGTVRQEEALHRIVERTGAAAAGDIALLREVGRAMRDASICGLGQTAWNAVESAIDRLGAYE</sequence>
<dbReference type="SUPFAM" id="SSF140490">
    <property type="entry name" value="Nqo1C-terminal domain-like"/>
    <property type="match status" value="1"/>
</dbReference>
<protein>
    <submittedName>
        <fullName evidence="8">NADH-quinone oxidoreductase subunit F</fullName>
    </submittedName>
</protein>
<dbReference type="InterPro" id="IPR019575">
    <property type="entry name" value="Nuop51_4Fe4S-bd"/>
</dbReference>
<evidence type="ECO:0000256" key="2">
    <source>
        <dbReference type="ARBA" id="ARBA00022485"/>
    </source>
</evidence>
<dbReference type="Gene3D" id="1.10.10.1590">
    <property type="entry name" value="NADH-quinone oxidoreductase subunit E"/>
    <property type="match status" value="1"/>
</dbReference>
<dbReference type="FunFam" id="3.40.50.11540:FF:000001">
    <property type="entry name" value="NADH dehydrogenase [ubiquinone] flavoprotein 1, mitochondrial"/>
    <property type="match status" value="1"/>
</dbReference>
<dbReference type="InterPro" id="IPR011538">
    <property type="entry name" value="Nuo51_FMN-bd"/>
</dbReference>
<dbReference type="Gene3D" id="1.20.1440.230">
    <property type="entry name" value="NADH-ubiquinone oxidoreductase 51kDa subunit, iron-sulphur binding domain"/>
    <property type="match status" value="1"/>
</dbReference>
<dbReference type="Proteomes" id="UP000568022">
    <property type="component" value="Unassembled WGS sequence"/>
</dbReference>
<organism evidence="8 9">
    <name type="scientific">Streptomyces griseoloalbus</name>
    <dbReference type="NCBI Taxonomy" id="67303"/>
    <lineage>
        <taxon>Bacteria</taxon>
        <taxon>Bacillati</taxon>
        <taxon>Actinomycetota</taxon>
        <taxon>Actinomycetes</taxon>
        <taxon>Kitasatosporales</taxon>
        <taxon>Streptomycetaceae</taxon>
        <taxon>Streptomyces</taxon>
    </lineage>
</organism>
<accession>A0A7W8BNX5</accession>
<name>A0A7W8BNX5_9ACTN</name>
<reference evidence="8 9" key="1">
    <citation type="submission" date="2020-08" db="EMBL/GenBank/DDBJ databases">
        <title>Genomic Encyclopedia of Type Strains, Phase III (KMG-III): the genomes of soil and plant-associated and newly described type strains.</title>
        <authorList>
            <person name="Whitman W."/>
        </authorList>
    </citation>
    <scope>NUCLEOTIDE SEQUENCE [LARGE SCALE GENOMIC DNA]</scope>
    <source>
        <strain evidence="8 9">CECT 3226</strain>
    </source>
</reference>
<evidence type="ECO:0000256" key="4">
    <source>
        <dbReference type="ARBA" id="ARBA00023004"/>
    </source>
</evidence>
<feature type="region of interest" description="Disordered" evidence="6">
    <location>
        <begin position="175"/>
        <end position="212"/>
    </location>
</feature>
<dbReference type="SUPFAM" id="SSF52833">
    <property type="entry name" value="Thioredoxin-like"/>
    <property type="match status" value="1"/>
</dbReference>
<evidence type="ECO:0000313" key="8">
    <source>
        <dbReference type="EMBL" id="MBB5126297.1"/>
    </source>
</evidence>
<dbReference type="Pfam" id="PF10531">
    <property type="entry name" value="SLBB"/>
    <property type="match status" value="1"/>
</dbReference>
<dbReference type="EMBL" id="JACHJE010000006">
    <property type="protein sequence ID" value="MBB5126297.1"/>
    <property type="molecule type" value="Genomic_DNA"/>
</dbReference>
<dbReference type="InterPro" id="IPR037207">
    <property type="entry name" value="Nuop51_4Fe4S-bd_sf"/>
</dbReference>